<proteinExistence type="predicted"/>
<accession>A0AA96CXR6</accession>
<gene>
    <name evidence="2" type="ORF">RJG54_10175</name>
</gene>
<dbReference type="PROSITE" id="PS51671">
    <property type="entry name" value="ACT"/>
    <property type="match status" value="1"/>
</dbReference>
<dbReference type="InterPro" id="IPR002912">
    <property type="entry name" value="ACT_dom"/>
</dbReference>
<organism evidence="2">
    <name type="scientific">Arcobacter sp. AZ-2023</name>
    <dbReference type="NCBI Taxonomy" id="3074453"/>
    <lineage>
        <taxon>Bacteria</taxon>
        <taxon>Pseudomonadati</taxon>
        <taxon>Campylobacterota</taxon>
        <taxon>Epsilonproteobacteria</taxon>
        <taxon>Campylobacterales</taxon>
        <taxon>Arcobacteraceae</taxon>
        <taxon>Arcobacter</taxon>
    </lineage>
</organism>
<dbReference type="EMBL" id="CP134846">
    <property type="protein sequence ID" value="WNL16559.1"/>
    <property type="molecule type" value="Genomic_DNA"/>
</dbReference>
<dbReference type="CDD" id="cd04873">
    <property type="entry name" value="ACT_UUR-ACR-like"/>
    <property type="match status" value="1"/>
</dbReference>
<dbReference type="SUPFAM" id="SSF55021">
    <property type="entry name" value="ACT-like"/>
    <property type="match status" value="1"/>
</dbReference>
<sequence length="115" mass="13557">MFFKKALDEELYLIEEIIHESFDMSKKIRINKPIIKKDDIKIDFNHSEYLASMKINTKDQKGLFAYIAKVFDDFNIEVESAKLITSKGYAKDLILIEKNDNFYKNIKKILDLICV</sequence>
<name>A0AA96CXR6_9BACT</name>
<reference evidence="2" key="1">
    <citation type="submission" date="2023-09" db="EMBL/GenBank/DDBJ databases">
        <title>Arcobacter tbilisiensis sp. nov. isolated from chicken meat in Tbilisi, Georgia.</title>
        <authorList>
            <person name="Matthias R."/>
            <person name="Zautner A.E."/>
        </authorList>
    </citation>
    <scope>NUCLEOTIDE SEQUENCE</scope>
    <source>
        <strain evidence="2">LEO 107</strain>
    </source>
</reference>
<feature type="domain" description="ACT" evidence="1">
    <location>
        <begin position="52"/>
        <end position="115"/>
    </location>
</feature>
<evidence type="ECO:0000313" key="2">
    <source>
        <dbReference type="EMBL" id="WNL16559.1"/>
    </source>
</evidence>
<evidence type="ECO:0000259" key="1">
    <source>
        <dbReference type="PROSITE" id="PS51671"/>
    </source>
</evidence>
<protein>
    <recommendedName>
        <fullName evidence="1">ACT domain-containing protein</fullName>
    </recommendedName>
</protein>
<dbReference type="InterPro" id="IPR045865">
    <property type="entry name" value="ACT-like_dom_sf"/>
</dbReference>
<dbReference type="AlphaFoldDB" id="A0AA96CXR6"/>